<dbReference type="InterPro" id="IPR002733">
    <property type="entry name" value="AMMECR1_domain"/>
</dbReference>
<dbReference type="Gene3D" id="3.30.1490.150">
    <property type="entry name" value="Hypothetical protein ph0010, domain 2"/>
    <property type="match status" value="1"/>
</dbReference>
<dbReference type="PROSITE" id="PS51112">
    <property type="entry name" value="AMMECR1"/>
    <property type="match status" value="1"/>
</dbReference>
<dbReference type="InterPro" id="IPR023473">
    <property type="entry name" value="AMMECR1"/>
</dbReference>
<dbReference type="Gene3D" id="3.30.700.20">
    <property type="entry name" value="Hypothetical protein ph0010, domain 1"/>
    <property type="match status" value="1"/>
</dbReference>
<evidence type="ECO:0000313" key="2">
    <source>
        <dbReference type="EMBL" id="OGI44388.1"/>
    </source>
</evidence>
<comment type="caution">
    <text evidence="2">The sequence shown here is derived from an EMBL/GenBank/DDBJ whole genome shotgun (WGS) entry which is preliminary data.</text>
</comment>
<dbReference type="Proteomes" id="UP000177925">
    <property type="component" value="Unassembled WGS sequence"/>
</dbReference>
<sequence length="203" mass="22831">MPRSPFRRTSPVNTDQGLILLTLARNAIAQALDQRIRPHAQPPWLDEPGAAFVTLSQRGELRGCIGSLEARRALRADVEDNAQAAAFRDPRFAPLGLREYADTDIEVSVLSALTEIEFAGQQQALAELRPGVDGVVLEYGARRGTFLPQVWEQLPEPHEFLAHLKQKAGLPAAFWDEEIKLWRYTVTKWREQDYDAAFARSRA</sequence>
<dbReference type="EMBL" id="MFSS01000027">
    <property type="protein sequence ID" value="OGI44388.1"/>
    <property type="molecule type" value="Genomic_DNA"/>
</dbReference>
<accession>A0A1F6TH20</accession>
<dbReference type="NCBIfam" id="TIGR00296">
    <property type="entry name" value="TIGR00296 family protein"/>
    <property type="match status" value="1"/>
</dbReference>
<dbReference type="PANTHER" id="PTHR13016:SF0">
    <property type="entry name" value="AMME SYNDROME CANDIDATE GENE 1 PROTEIN"/>
    <property type="match status" value="1"/>
</dbReference>
<dbReference type="NCBIfam" id="TIGR04335">
    <property type="entry name" value="AmmeMemoSam_A"/>
    <property type="match status" value="1"/>
</dbReference>
<dbReference type="AlphaFoldDB" id="A0A1F6TH20"/>
<protein>
    <submittedName>
        <fullName evidence="2">AMMECR1 domain-containing protein</fullName>
    </submittedName>
</protein>
<dbReference type="SUPFAM" id="SSF143447">
    <property type="entry name" value="AMMECR1-like"/>
    <property type="match status" value="1"/>
</dbReference>
<evidence type="ECO:0000259" key="1">
    <source>
        <dbReference type="PROSITE" id="PS51112"/>
    </source>
</evidence>
<evidence type="ECO:0000313" key="3">
    <source>
        <dbReference type="Proteomes" id="UP000177925"/>
    </source>
</evidence>
<proteinExistence type="predicted"/>
<dbReference type="InterPro" id="IPR027623">
    <property type="entry name" value="AmmeMemoSam_A"/>
</dbReference>
<dbReference type="InterPro" id="IPR036071">
    <property type="entry name" value="AMMECR1_dom_sf"/>
</dbReference>
<gene>
    <name evidence="2" type="ORF">A2150_06090</name>
</gene>
<dbReference type="PANTHER" id="PTHR13016">
    <property type="entry name" value="AMMECR1 HOMOLOG"/>
    <property type="match status" value="1"/>
</dbReference>
<dbReference type="STRING" id="1817758.A2150_06090"/>
<dbReference type="InterPro" id="IPR027485">
    <property type="entry name" value="AMMECR1_N"/>
</dbReference>
<feature type="domain" description="AMMECR1" evidence="1">
    <location>
        <begin position="6"/>
        <end position="200"/>
    </location>
</feature>
<reference evidence="2 3" key="1">
    <citation type="journal article" date="2016" name="Nat. Commun.">
        <title>Thousands of microbial genomes shed light on interconnected biogeochemical processes in an aquifer system.</title>
        <authorList>
            <person name="Anantharaman K."/>
            <person name="Brown C.T."/>
            <person name="Hug L.A."/>
            <person name="Sharon I."/>
            <person name="Castelle C.J."/>
            <person name="Probst A.J."/>
            <person name="Thomas B.C."/>
            <person name="Singh A."/>
            <person name="Wilkins M.J."/>
            <person name="Karaoz U."/>
            <person name="Brodie E.L."/>
            <person name="Williams K.H."/>
            <person name="Hubbard S.S."/>
            <person name="Banfield J.F."/>
        </authorList>
    </citation>
    <scope>NUCLEOTIDE SEQUENCE [LARGE SCALE GENOMIC DNA]</scope>
</reference>
<organism evidence="2 3">
    <name type="scientific">Candidatus Muproteobacteria bacterium RBG_16_64_11</name>
    <dbReference type="NCBI Taxonomy" id="1817758"/>
    <lineage>
        <taxon>Bacteria</taxon>
        <taxon>Pseudomonadati</taxon>
        <taxon>Pseudomonadota</taxon>
        <taxon>Candidatus Muproteobacteria</taxon>
    </lineage>
</organism>
<dbReference type="Pfam" id="PF01871">
    <property type="entry name" value="AMMECR1"/>
    <property type="match status" value="1"/>
</dbReference>
<name>A0A1F6TH20_9PROT</name>